<accession>A0AAW0F920</accession>
<gene>
    <name evidence="2" type="ORF">NESM_000211000</name>
</gene>
<evidence type="ECO:0000313" key="2">
    <source>
        <dbReference type="EMBL" id="KAK7201479.1"/>
    </source>
</evidence>
<organism evidence="2 3">
    <name type="scientific">Novymonas esmeraldas</name>
    <dbReference type="NCBI Taxonomy" id="1808958"/>
    <lineage>
        <taxon>Eukaryota</taxon>
        <taxon>Discoba</taxon>
        <taxon>Euglenozoa</taxon>
        <taxon>Kinetoplastea</taxon>
        <taxon>Metakinetoplastina</taxon>
        <taxon>Trypanosomatida</taxon>
        <taxon>Trypanosomatidae</taxon>
        <taxon>Novymonas</taxon>
    </lineage>
</organism>
<evidence type="ECO:0000256" key="1">
    <source>
        <dbReference type="SAM" id="MobiDB-lite"/>
    </source>
</evidence>
<name>A0AAW0F920_9TRYP</name>
<evidence type="ECO:0000313" key="3">
    <source>
        <dbReference type="Proteomes" id="UP001430356"/>
    </source>
</evidence>
<feature type="region of interest" description="Disordered" evidence="1">
    <location>
        <begin position="1"/>
        <end position="20"/>
    </location>
</feature>
<sequence>MSNHASSSTTAAPNVSAGTVGTTAQQADNLTRNFILGIPKGGLAADSPEAADLQAAEAFVSDIQQEILAYDIANARAMEAYAVRWWSAVPLLGRHARRALKAEQEEQARRASEAAGTASASPAASGLRISQAEAAAAAELSGGTYMHRQTSQTSRGLKVERTSAIQRGELSALAGAPLSNPAAPTVKANTWLFRRQHPGWVPLMQRWWVPWLCVGSIAVLWTPDVWKLRTLYVCDHQYALFRQAIHKAYWRATMSPEDYAALMADIEAERPTKVASTNCPFD</sequence>
<proteinExistence type="predicted"/>
<dbReference type="AlphaFoldDB" id="A0AAW0F920"/>
<comment type="caution">
    <text evidence="2">The sequence shown here is derived from an EMBL/GenBank/DDBJ whole genome shotgun (WGS) entry which is preliminary data.</text>
</comment>
<keyword evidence="3" id="KW-1185">Reference proteome</keyword>
<dbReference type="EMBL" id="JAECZO010000015">
    <property type="protein sequence ID" value="KAK7201479.1"/>
    <property type="molecule type" value="Genomic_DNA"/>
</dbReference>
<dbReference type="Proteomes" id="UP001430356">
    <property type="component" value="Unassembled WGS sequence"/>
</dbReference>
<reference evidence="2 3" key="1">
    <citation type="journal article" date="2021" name="MBio">
        <title>A New Model Trypanosomatid, Novymonas esmeraldas: Genomic Perception of Its 'Candidatus Pandoraea novymonadis' Endosymbiont.</title>
        <authorList>
            <person name="Zakharova A."/>
            <person name="Saura A."/>
            <person name="Butenko A."/>
            <person name="Podesvova L."/>
            <person name="Warmusova S."/>
            <person name="Kostygov A.Y."/>
            <person name="Nenarokova A."/>
            <person name="Lukes J."/>
            <person name="Opperdoes F.R."/>
            <person name="Yurchenko V."/>
        </authorList>
    </citation>
    <scope>NUCLEOTIDE SEQUENCE [LARGE SCALE GENOMIC DNA]</scope>
    <source>
        <strain evidence="2 3">E262AT.01</strain>
    </source>
</reference>
<protein>
    <submittedName>
        <fullName evidence="2">Uncharacterized protein</fullName>
    </submittedName>
</protein>
<feature type="region of interest" description="Disordered" evidence="1">
    <location>
        <begin position="103"/>
        <end position="125"/>
    </location>
</feature>
<feature type="compositionally biased region" description="Low complexity" evidence="1">
    <location>
        <begin position="113"/>
        <end position="125"/>
    </location>
</feature>
<feature type="compositionally biased region" description="Basic and acidic residues" evidence="1">
    <location>
        <begin position="103"/>
        <end position="112"/>
    </location>
</feature>